<protein>
    <submittedName>
        <fullName evidence="10">Glycosyltransferase 87 family protein</fullName>
    </submittedName>
</protein>
<feature type="chain" id="PRO_5047215764" evidence="9">
    <location>
        <begin position="30"/>
        <end position="396"/>
    </location>
</feature>
<dbReference type="RefSeq" id="WP_266606039.1">
    <property type="nucleotide sequence ID" value="NZ_JAPHNL010000342.1"/>
</dbReference>
<accession>A0ABT3U6Q4</accession>
<evidence type="ECO:0000256" key="8">
    <source>
        <dbReference type="SAM" id="Phobius"/>
    </source>
</evidence>
<keyword evidence="11" id="KW-1185">Reference proteome</keyword>
<keyword evidence="5 8" id="KW-1133">Transmembrane helix</keyword>
<proteinExistence type="inferred from homology"/>
<reference evidence="10" key="1">
    <citation type="submission" date="2022-10" db="EMBL/GenBank/DDBJ databases">
        <title>Streptomyces beihaiensis sp. nov., a chitin degrading actinobacterium, isolated from shrimp pond soil.</title>
        <authorList>
            <person name="Xie J."/>
            <person name="Shen N."/>
        </authorList>
    </citation>
    <scope>NUCLEOTIDE SEQUENCE</scope>
    <source>
        <strain evidence="10">GXMU-J5</strain>
    </source>
</reference>
<gene>
    <name evidence="10" type="ORF">OFY01_32305</name>
</gene>
<keyword evidence="3" id="KW-0808">Transferase</keyword>
<evidence type="ECO:0000256" key="3">
    <source>
        <dbReference type="ARBA" id="ARBA00022679"/>
    </source>
</evidence>
<feature type="transmembrane region" description="Helical" evidence="8">
    <location>
        <begin position="88"/>
        <end position="110"/>
    </location>
</feature>
<feature type="transmembrane region" description="Helical" evidence="8">
    <location>
        <begin position="365"/>
        <end position="390"/>
    </location>
</feature>
<evidence type="ECO:0000256" key="1">
    <source>
        <dbReference type="ARBA" id="ARBA00004651"/>
    </source>
</evidence>
<comment type="caution">
    <text evidence="10">The sequence shown here is derived from an EMBL/GenBank/DDBJ whole genome shotgun (WGS) entry which is preliminary data.</text>
</comment>
<evidence type="ECO:0000256" key="7">
    <source>
        <dbReference type="ARBA" id="ARBA00024033"/>
    </source>
</evidence>
<name>A0ABT3U6Q4_9ACTN</name>
<comment type="similarity">
    <text evidence="7">Belongs to the glycosyltransferase 87 family.</text>
</comment>
<keyword evidence="2" id="KW-1003">Cell membrane</keyword>
<organism evidence="10 11">
    <name type="scientific">Streptomyces beihaiensis</name>
    <dbReference type="NCBI Taxonomy" id="2984495"/>
    <lineage>
        <taxon>Bacteria</taxon>
        <taxon>Bacillati</taxon>
        <taxon>Actinomycetota</taxon>
        <taxon>Actinomycetes</taxon>
        <taxon>Kitasatosporales</taxon>
        <taxon>Streptomycetaceae</taxon>
        <taxon>Streptomyces</taxon>
    </lineage>
</organism>
<dbReference type="InterPro" id="IPR018584">
    <property type="entry name" value="GT87"/>
</dbReference>
<evidence type="ECO:0000256" key="5">
    <source>
        <dbReference type="ARBA" id="ARBA00022989"/>
    </source>
</evidence>
<feature type="signal peptide" evidence="9">
    <location>
        <begin position="1"/>
        <end position="29"/>
    </location>
</feature>
<keyword evidence="4 8" id="KW-0812">Transmembrane</keyword>
<feature type="transmembrane region" description="Helical" evidence="8">
    <location>
        <begin position="268"/>
        <end position="291"/>
    </location>
</feature>
<comment type="subcellular location">
    <subcellularLocation>
        <location evidence="1">Cell membrane</location>
        <topology evidence="1">Multi-pass membrane protein</topology>
    </subcellularLocation>
</comment>
<feature type="transmembrane region" description="Helical" evidence="8">
    <location>
        <begin position="207"/>
        <end position="227"/>
    </location>
</feature>
<dbReference type="Proteomes" id="UP001163064">
    <property type="component" value="Unassembled WGS sequence"/>
</dbReference>
<feature type="transmembrane region" description="Helical" evidence="8">
    <location>
        <begin position="164"/>
        <end position="195"/>
    </location>
</feature>
<evidence type="ECO:0000313" key="10">
    <source>
        <dbReference type="EMBL" id="MCX3064351.1"/>
    </source>
</evidence>
<evidence type="ECO:0000256" key="2">
    <source>
        <dbReference type="ARBA" id="ARBA00022475"/>
    </source>
</evidence>
<dbReference type="EMBL" id="JAPHNL010000342">
    <property type="protein sequence ID" value="MCX3064351.1"/>
    <property type="molecule type" value="Genomic_DNA"/>
</dbReference>
<sequence length="396" mass="42200">MSVLAVPRAHRRVPAAAGCCLLSFAVFWAAQRAAHVSLLDVMVYRAEGATVRAGGDLYAMRATYAHLPATYPPFAALMFTPLTLLGDAGLHTAATALNLGLLVAFAYLSLRLVLAHARVEQALWVAAGAVWCEPVWATLRYGQVNLLLAVAVLADLTRRPGHRWAGVGIGLAAAVKLTPALFAVFVLGTGLVLAARGGQWRPWLRHACVAALSFLAATALAAVVLPYDSRRFWTWAVFDTRRVGRTENTADQSLRGVLARLLHTAEPGAWWVSAAVVVAALGLAVAVTAAARGQRARAVVACAVTALLVSPVSWSHHWVWCLPLVIALWAEGHRRAAAAAALLFCSYALWWVPHGPGRPELHQNVVEFALSSLYPAAGLAYAGSVGLTLWRTSRSA</sequence>
<evidence type="ECO:0000256" key="6">
    <source>
        <dbReference type="ARBA" id="ARBA00023136"/>
    </source>
</evidence>
<keyword evidence="9" id="KW-0732">Signal</keyword>
<evidence type="ECO:0000313" key="11">
    <source>
        <dbReference type="Proteomes" id="UP001163064"/>
    </source>
</evidence>
<dbReference type="Pfam" id="PF09594">
    <property type="entry name" value="GT87"/>
    <property type="match status" value="1"/>
</dbReference>
<evidence type="ECO:0000256" key="9">
    <source>
        <dbReference type="SAM" id="SignalP"/>
    </source>
</evidence>
<feature type="transmembrane region" description="Helical" evidence="8">
    <location>
        <begin position="336"/>
        <end position="353"/>
    </location>
</feature>
<evidence type="ECO:0000256" key="4">
    <source>
        <dbReference type="ARBA" id="ARBA00022692"/>
    </source>
</evidence>
<keyword evidence="6 8" id="KW-0472">Membrane</keyword>